<evidence type="ECO:0000313" key="7">
    <source>
        <dbReference type="Proteomes" id="UP000051587"/>
    </source>
</evidence>
<proteinExistence type="inferred from homology"/>
<evidence type="ECO:0000313" key="6">
    <source>
        <dbReference type="EMBL" id="CUH63013.1"/>
    </source>
</evidence>
<dbReference type="InterPro" id="IPR006913">
    <property type="entry name" value="CENP-V/GFA"/>
</dbReference>
<keyword evidence="2" id="KW-0479">Metal-binding</keyword>
<accession>A0A0P1F5B5</accession>
<gene>
    <name evidence="6" type="ORF">TG4357_00429</name>
</gene>
<evidence type="ECO:0000256" key="1">
    <source>
        <dbReference type="ARBA" id="ARBA00005495"/>
    </source>
</evidence>
<evidence type="ECO:0000259" key="5">
    <source>
        <dbReference type="PROSITE" id="PS51891"/>
    </source>
</evidence>
<evidence type="ECO:0000256" key="2">
    <source>
        <dbReference type="ARBA" id="ARBA00022723"/>
    </source>
</evidence>
<dbReference type="PANTHER" id="PTHR33337">
    <property type="entry name" value="GFA DOMAIN-CONTAINING PROTEIN"/>
    <property type="match status" value="1"/>
</dbReference>
<keyword evidence="7" id="KW-1185">Reference proteome</keyword>
<dbReference type="Gene3D" id="3.90.1590.10">
    <property type="entry name" value="glutathione-dependent formaldehyde- activating enzyme (gfa)"/>
    <property type="match status" value="1"/>
</dbReference>
<dbReference type="STRING" id="53501.SAMN04488043_103329"/>
<dbReference type="Pfam" id="PF04828">
    <property type="entry name" value="GFA"/>
    <property type="match status" value="1"/>
</dbReference>
<dbReference type="SUPFAM" id="SSF51316">
    <property type="entry name" value="Mss4-like"/>
    <property type="match status" value="1"/>
</dbReference>
<evidence type="ECO:0000256" key="4">
    <source>
        <dbReference type="ARBA" id="ARBA00023239"/>
    </source>
</evidence>
<protein>
    <recommendedName>
        <fullName evidence="5">CENP-V/GFA domain-containing protein</fullName>
    </recommendedName>
</protein>
<reference evidence="6 7" key="1">
    <citation type="submission" date="2015-09" db="EMBL/GenBank/DDBJ databases">
        <authorList>
            <consortium name="Swine Surveillance"/>
        </authorList>
    </citation>
    <scope>NUCLEOTIDE SEQUENCE [LARGE SCALE GENOMIC DNA]</scope>
    <source>
        <strain evidence="6 7">CECT 4357</strain>
    </source>
</reference>
<dbReference type="PROSITE" id="PS51891">
    <property type="entry name" value="CENP_V_GFA"/>
    <property type="match status" value="1"/>
</dbReference>
<feature type="domain" description="CENP-V/GFA" evidence="5">
    <location>
        <begin position="29"/>
        <end position="145"/>
    </location>
</feature>
<dbReference type="InterPro" id="IPR011057">
    <property type="entry name" value="Mss4-like_sf"/>
</dbReference>
<dbReference type="Proteomes" id="UP000051587">
    <property type="component" value="Unassembled WGS sequence"/>
</dbReference>
<comment type="similarity">
    <text evidence="1">Belongs to the Gfa family.</text>
</comment>
<sequence length="159" mass="17477">MADQCFFAKTFKSEIEFKDERLFSMKHLATGSCLCGTVSFHINGEFESFFLCHCSRCRKDTGSVHAANLFSSKAKVQWLAGQESIKTFQLPGTQHAKSFCMICGSALPTVQMNGALLVVPAGSLDSQISIRPNAHICYTDRAEWADGLETVDKICALPD</sequence>
<name>A0A0P1F5B5_THAGE</name>
<dbReference type="GO" id="GO:0046872">
    <property type="term" value="F:metal ion binding"/>
    <property type="evidence" value="ECO:0007669"/>
    <property type="project" value="UniProtKB-KW"/>
</dbReference>
<evidence type="ECO:0000256" key="3">
    <source>
        <dbReference type="ARBA" id="ARBA00022833"/>
    </source>
</evidence>
<dbReference type="AlphaFoldDB" id="A0A0P1F5B5"/>
<keyword evidence="3" id="KW-0862">Zinc</keyword>
<keyword evidence="4" id="KW-0456">Lyase</keyword>
<dbReference type="PANTHER" id="PTHR33337:SF40">
    <property type="entry name" value="CENP-V_GFA DOMAIN-CONTAINING PROTEIN-RELATED"/>
    <property type="match status" value="1"/>
</dbReference>
<organism evidence="6 7">
    <name type="scientific">Thalassovita gelatinovora</name>
    <name type="common">Thalassobius gelatinovorus</name>
    <dbReference type="NCBI Taxonomy" id="53501"/>
    <lineage>
        <taxon>Bacteria</taxon>
        <taxon>Pseudomonadati</taxon>
        <taxon>Pseudomonadota</taxon>
        <taxon>Alphaproteobacteria</taxon>
        <taxon>Rhodobacterales</taxon>
        <taxon>Roseobacteraceae</taxon>
        <taxon>Thalassovita</taxon>
    </lineage>
</organism>
<dbReference type="EMBL" id="CYSA01000005">
    <property type="protein sequence ID" value="CUH63013.1"/>
    <property type="molecule type" value="Genomic_DNA"/>
</dbReference>
<dbReference type="GO" id="GO:0016846">
    <property type="term" value="F:carbon-sulfur lyase activity"/>
    <property type="evidence" value="ECO:0007669"/>
    <property type="project" value="InterPro"/>
</dbReference>